<gene>
    <name evidence="2" type="ORF">PRZ48_014182</name>
</gene>
<dbReference type="PANTHER" id="PTHR24148:SF73">
    <property type="entry name" value="HET DOMAIN PROTEIN (AFU_ORTHOLOGUE AFUA_8G01020)"/>
    <property type="match status" value="1"/>
</dbReference>
<dbReference type="PANTHER" id="PTHR24148">
    <property type="entry name" value="ANKYRIN REPEAT DOMAIN-CONTAINING PROTEIN 39 HOMOLOG-RELATED"/>
    <property type="match status" value="1"/>
</dbReference>
<accession>A0ABR0E0Q9</accession>
<dbReference type="Proteomes" id="UP001305779">
    <property type="component" value="Unassembled WGS sequence"/>
</dbReference>
<dbReference type="EMBL" id="JAXOVC010000013">
    <property type="protein sequence ID" value="KAK4494826.1"/>
    <property type="molecule type" value="Genomic_DNA"/>
</dbReference>
<proteinExistence type="predicted"/>
<protein>
    <recommendedName>
        <fullName evidence="1">Heterokaryon incompatibility domain-containing protein</fullName>
    </recommendedName>
</protein>
<name>A0ABR0E0Q9_ZASCE</name>
<keyword evidence="3" id="KW-1185">Reference proteome</keyword>
<reference evidence="2 3" key="1">
    <citation type="journal article" date="2023" name="G3 (Bethesda)">
        <title>A chromosome-level genome assembly of Zasmidium syzygii isolated from banana leaves.</title>
        <authorList>
            <person name="van Westerhoven A.C."/>
            <person name="Mehrabi R."/>
            <person name="Talebi R."/>
            <person name="Steentjes M.B.F."/>
            <person name="Corcolon B."/>
            <person name="Chong P.A."/>
            <person name="Kema G.H.J."/>
            <person name="Seidl M.F."/>
        </authorList>
    </citation>
    <scope>NUCLEOTIDE SEQUENCE [LARGE SCALE GENOMIC DNA]</scope>
    <source>
        <strain evidence="2 3">P124</strain>
    </source>
</reference>
<evidence type="ECO:0000259" key="1">
    <source>
        <dbReference type="Pfam" id="PF06985"/>
    </source>
</evidence>
<dbReference type="InterPro" id="IPR052895">
    <property type="entry name" value="HetReg/Transcr_Mod"/>
</dbReference>
<organism evidence="2 3">
    <name type="scientific">Zasmidium cellare</name>
    <name type="common">Wine cellar mold</name>
    <name type="synonym">Racodium cellare</name>
    <dbReference type="NCBI Taxonomy" id="395010"/>
    <lineage>
        <taxon>Eukaryota</taxon>
        <taxon>Fungi</taxon>
        <taxon>Dikarya</taxon>
        <taxon>Ascomycota</taxon>
        <taxon>Pezizomycotina</taxon>
        <taxon>Dothideomycetes</taxon>
        <taxon>Dothideomycetidae</taxon>
        <taxon>Mycosphaerellales</taxon>
        <taxon>Mycosphaerellaceae</taxon>
        <taxon>Zasmidium</taxon>
    </lineage>
</organism>
<feature type="domain" description="Heterokaryon incompatibility" evidence="1">
    <location>
        <begin position="46"/>
        <end position="207"/>
    </location>
</feature>
<sequence length="589" mass="67312">MSQETFGHQPLDDTRQQIRLLRFTNHDKEEPACELSKVDISSAPPYAAISYTWGSPQDQRRIAINGKSFDVWQNCHYALTQIAPHLQGGLGYFWLDSICINQNDLDEKALQVEMMADIYTRAEAVLSCVGPHADDSEIVLPFVKDMARWIRLQPPENRYSQPLATDYMSELQSRDGEYDQEFGRKSTAAYIAFGNREYWSRMWIVQEARLAKKCTLFCGSDSIDLADFATFLRAMMNDRAADTDIWLATWILTDMWRVIAGSLHLPKQAEMNGPVRPMALSKALERFDRHKATNFRDHLYALAKVTEWPDSGPPPTPDYRASKLTLLREVLQRLSKVDWAEHRCCKAIGRLTEAFDMTIHDAEIHPLLRQRQEATDEPVDSRVQGSTLPFLYAGEFLRRPGGCRIRRGPDDTFMANIGNHNNGRELFEEEKARVWKSKVGRPLYVDGKIAGYVCPQTQPGDVLLQIDDGNGLPIWLVIRPKEVEEPESMFTIIGPALANPNFAVQSTERTGYTDMYDHSGIPEAQRNMPSVFDLWFDQEDFLVWRAWVYSFERGILSKAEVDDFLEGKDVALGRSSAVLREKGVDWEIE</sequence>
<dbReference type="InterPro" id="IPR010730">
    <property type="entry name" value="HET"/>
</dbReference>
<dbReference type="Pfam" id="PF06985">
    <property type="entry name" value="HET"/>
    <property type="match status" value="1"/>
</dbReference>
<evidence type="ECO:0000313" key="2">
    <source>
        <dbReference type="EMBL" id="KAK4494826.1"/>
    </source>
</evidence>
<evidence type="ECO:0000313" key="3">
    <source>
        <dbReference type="Proteomes" id="UP001305779"/>
    </source>
</evidence>
<comment type="caution">
    <text evidence="2">The sequence shown here is derived from an EMBL/GenBank/DDBJ whole genome shotgun (WGS) entry which is preliminary data.</text>
</comment>